<proteinExistence type="predicted"/>
<protein>
    <recommendedName>
        <fullName evidence="3">Toxin-antitoxin system HicB family antitoxin</fullName>
    </recommendedName>
</protein>
<dbReference type="Proteomes" id="UP001431010">
    <property type="component" value="Chromosome"/>
</dbReference>
<reference evidence="1" key="1">
    <citation type="journal article" date="2024" name="Antonie Van Leeuwenhoek">
        <title>Bradyrhizobium ontarionense sp. nov., a novel bacterial symbiont isolated from Aeschynomene indica (Indian jointvetch), harbours photosynthesis, nitrogen fixation and nitrous oxide (N2O) reductase genes.</title>
        <authorList>
            <person name="Bromfield E.S.P."/>
            <person name="Cloutier S."/>
        </authorList>
    </citation>
    <scope>NUCLEOTIDE SEQUENCE</scope>
    <source>
        <strain evidence="1">A19</strain>
    </source>
</reference>
<evidence type="ECO:0008006" key="3">
    <source>
        <dbReference type="Google" id="ProtNLM"/>
    </source>
</evidence>
<sequence>MKNEYDFSNAERGKFFRKGARIVPPVHLEPDVLDHLAGLASARGVSLNELVNTLLKEDIARIEAAK</sequence>
<organism evidence="1 2">
    <name type="scientific">Bradyrhizobium ontarionense</name>
    <dbReference type="NCBI Taxonomy" id="2898149"/>
    <lineage>
        <taxon>Bacteria</taxon>
        <taxon>Pseudomonadati</taxon>
        <taxon>Pseudomonadota</taxon>
        <taxon>Alphaproteobacteria</taxon>
        <taxon>Hyphomicrobiales</taxon>
        <taxon>Nitrobacteraceae</taxon>
        <taxon>Bradyrhizobium</taxon>
    </lineage>
</organism>
<evidence type="ECO:0000313" key="1">
    <source>
        <dbReference type="EMBL" id="UFZ06099.1"/>
    </source>
</evidence>
<dbReference type="RefSeq" id="WP_231324883.1">
    <property type="nucleotide sequence ID" value="NZ_CP088156.1"/>
</dbReference>
<name>A0ABY3RF64_9BRAD</name>
<dbReference type="EMBL" id="CP088156">
    <property type="protein sequence ID" value="UFZ06099.1"/>
    <property type="molecule type" value="Genomic_DNA"/>
</dbReference>
<keyword evidence="2" id="KW-1185">Reference proteome</keyword>
<accession>A0ABY3RF64</accession>
<evidence type="ECO:0000313" key="2">
    <source>
        <dbReference type="Proteomes" id="UP001431010"/>
    </source>
</evidence>
<gene>
    <name evidence="1" type="ORF">LQG66_07290</name>
</gene>